<reference evidence="1 2" key="2">
    <citation type="journal article" date="2011" name="J. Bacteriol.">
        <title>Complete genome sequence of a carbon monoxide-utilizing acetogen, Eubacterium limosum KIST612.</title>
        <authorList>
            <person name="Roh H."/>
            <person name="Ko H.J."/>
            <person name="Kim D."/>
            <person name="Choi D.G."/>
            <person name="Park S."/>
            <person name="Kim S."/>
            <person name="Chang I.S."/>
            <person name="Choi I.G."/>
        </authorList>
    </citation>
    <scope>NUCLEOTIDE SEQUENCE [LARGE SCALE GENOMIC DNA]</scope>
    <source>
        <strain evidence="1 2">KIST612</strain>
    </source>
</reference>
<accession>E3GIY9</accession>
<dbReference type="KEGG" id="elm:ELI_0608"/>
<dbReference type="EMBL" id="CP002273">
    <property type="protein sequence ID" value="ADO35624.1"/>
    <property type="molecule type" value="Genomic_DNA"/>
</dbReference>
<name>E3GIY9_9FIRM</name>
<keyword evidence="2" id="KW-1185">Reference proteome</keyword>
<dbReference type="Proteomes" id="UP000006873">
    <property type="component" value="Chromosome"/>
</dbReference>
<proteinExistence type="predicted"/>
<protein>
    <submittedName>
        <fullName evidence="1">Uncharacterized protein</fullName>
    </submittedName>
</protein>
<organism evidence="1 2">
    <name type="scientific">Eubacterium callanderi</name>
    <dbReference type="NCBI Taxonomy" id="53442"/>
    <lineage>
        <taxon>Bacteria</taxon>
        <taxon>Bacillati</taxon>
        <taxon>Bacillota</taxon>
        <taxon>Clostridia</taxon>
        <taxon>Eubacteriales</taxon>
        <taxon>Eubacteriaceae</taxon>
        <taxon>Eubacterium</taxon>
    </lineage>
</organism>
<sequence length="47" mass="5262">MNRFGHTAVMRRKKKLPEVFQATLAAKKPECTGGRSSHISTCTYPLL</sequence>
<reference key="1">
    <citation type="submission" date="2010-09" db="EMBL/GenBank/DDBJ databases">
        <authorList>
            <person name="Roh H."/>
            <person name="Ko H.-J."/>
            <person name="Kim D."/>
            <person name="Choi D.G."/>
            <person name="Park S."/>
            <person name="Kim S."/>
            <person name="Kim K.H."/>
            <person name="Chang I.S."/>
            <person name="Choi I.-G."/>
        </authorList>
    </citation>
    <scope>NUCLEOTIDE SEQUENCE</scope>
    <source>
        <strain>KIST612</strain>
    </source>
</reference>
<gene>
    <name evidence="1" type="ordered locus">ELI_0608</name>
</gene>
<dbReference type="AlphaFoldDB" id="E3GIY9"/>
<dbReference type="HOGENOM" id="CLU_3168205_0_0_9"/>
<evidence type="ECO:0000313" key="1">
    <source>
        <dbReference type="EMBL" id="ADO35624.1"/>
    </source>
</evidence>
<evidence type="ECO:0000313" key="2">
    <source>
        <dbReference type="Proteomes" id="UP000006873"/>
    </source>
</evidence>